<feature type="transmembrane region" description="Helical" evidence="1">
    <location>
        <begin position="271"/>
        <end position="290"/>
    </location>
</feature>
<evidence type="ECO:0000313" key="2">
    <source>
        <dbReference type="EMBL" id="MFC5365595.1"/>
    </source>
</evidence>
<feature type="transmembrane region" description="Helical" evidence="1">
    <location>
        <begin position="122"/>
        <end position="141"/>
    </location>
</feature>
<feature type="transmembrane region" description="Helical" evidence="1">
    <location>
        <begin position="61"/>
        <end position="85"/>
    </location>
</feature>
<feature type="transmembrane region" description="Helical" evidence="1">
    <location>
        <begin position="209"/>
        <end position="227"/>
    </location>
</feature>
<feature type="transmembrane region" description="Helical" evidence="1">
    <location>
        <begin position="91"/>
        <end position="110"/>
    </location>
</feature>
<dbReference type="RefSeq" id="WP_264474972.1">
    <property type="nucleotide sequence ID" value="NZ_JAJCVJ010000001.1"/>
</dbReference>
<protein>
    <submittedName>
        <fullName evidence="2">DUF368 domain-containing protein</fullName>
    </submittedName>
</protein>
<proteinExistence type="predicted"/>
<reference evidence="2 3" key="1">
    <citation type="journal article" date="2019" name="Int. J. Syst. Evol. Microbiol.">
        <title>The Global Catalogue of Microorganisms (GCM) 10K type strain sequencing project: providing services to taxonomists for standard genome sequencing and annotation.</title>
        <authorList>
            <consortium name="The Broad Institute Genomics Platform"/>
            <consortium name="The Broad Institute Genome Sequencing Center for Infectious Disease"/>
            <person name="Wu L."/>
            <person name="Ma J."/>
        </authorList>
    </citation>
    <scope>NUCLEOTIDE SEQUENCE [LARGE SCALE GENOMIC DNA]</scope>
    <source>
        <strain evidence="2 3">CGMCC 1.12237</strain>
    </source>
</reference>
<feature type="transmembrane region" description="Helical" evidence="1">
    <location>
        <begin position="239"/>
        <end position="259"/>
    </location>
</feature>
<comment type="caution">
    <text evidence="2">The sequence shown here is derived from an EMBL/GenBank/DDBJ whole genome shotgun (WGS) entry which is preliminary data.</text>
</comment>
<accession>A0ABD5R6M2</accession>
<evidence type="ECO:0000256" key="1">
    <source>
        <dbReference type="SAM" id="Phobius"/>
    </source>
</evidence>
<organism evidence="2 3">
    <name type="scientific">Salinirubrum litoreum</name>
    <dbReference type="NCBI Taxonomy" id="1126234"/>
    <lineage>
        <taxon>Archaea</taxon>
        <taxon>Methanobacteriati</taxon>
        <taxon>Methanobacteriota</taxon>
        <taxon>Stenosarchaea group</taxon>
        <taxon>Halobacteria</taxon>
        <taxon>Halobacteriales</taxon>
        <taxon>Haloferacaceae</taxon>
        <taxon>Salinirubrum</taxon>
    </lineage>
</organism>
<dbReference type="PANTHER" id="PTHR37308">
    <property type="entry name" value="INTEGRAL MEMBRANE PROTEIN"/>
    <property type="match status" value="1"/>
</dbReference>
<keyword evidence="1" id="KW-0812">Transmembrane</keyword>
<keyword evidence="1" id="KW-0472">Membrane</keyword>
<keyword evidence="1" id="KW-1133">Transmembrane helix</keyword>
<dbReference type="InterPro" id="IPR007163">
    <property type="entry name" value="VCA0040-like"/>
</dbReference>
<feature type="transmembrane region" description="Helical" evidence="1">
    <location>
        <begin position="147"/>
        <end position="173"/>
    </location>
</feature>
<dbReference type="AlphaFoldDB" id="A0ABD5R6M2"/>
<evidence type="ECO:0000313" key="3">
    <source>
        <dbReference type="Proteomes" id="UP001596201"/>
    </source>
</evidence>
<name>A0ABD5R6M2_9EURY</name>
<dbReference type="Proteomes" id="UP001596201">
    <property type="component" value="Unassembled WGS sequence"/>
</dbReference>
<dbReference type="EMBL" id="JBHSKX010000001">
    <property type="protein sequence ID" value="MFC5365595.1"/>
    <property type="molecule type" value="Genomic_DNA"/>
</dbReference>
<gene>
    <name evidence="2" type="ORF">ACFPJ5_01495</name>
</gene>
<dbReference type="Pfam" id="PF04018">
    <property type="entry name" value="VCA0040-like"/>
    <property type="match status" value="1"/>
</dbReference>
<sequence>MGTADAIPGVSGGTIAMIVGIYERLISAITAVDPDRILAVLRGLTPSGRRDGWQALREMDALFLVVLGTGIFTAIVTITRVAHWALTTVPVPTYGLFFGLIGASALVLYAEVGLDTWVERGAAVAGFVLAFVVSGQASAALQSGPAVTFFAGALAVSAMILPGVSGSLLLVLIGQYDFMTGQLQSFVDGLLGLLTGGSLDTVLSAGATVVAFIAGAVVGLFTVAHAVRKALATYREPTLAFLVSLIAGALRAPVVQSSVALTEAGRSWTPTALGTFAVAGVVGVVLVVMIDRYAGGIDY</sequence>
<keyword evidence="3" id="KW-1185">Reference proteome</keyword>
<dbReference type="PANTHER" id="PTHR37308:SF1">
    <property type="entry name" value="POLYPRENYL-PHOSPHATE TRANSPORTER"/>
    <property type="match status" value="1"/>
</dbReference>